<keyword evidence="2" id="KW-0472">Membrane</keyword>
<evidence type="ECO:0000313" key="5">
    <source>
        <dbReference type="Proteomes" id="UP000642571"/>
    </source>
</evidence>
<feature type="compositionally biased region" description="Basic and acidic residues" evidence="1">
    <location>
        <begin position="66"/>
        <end position="81"/>
    </location>
</feature>
<feature type="transmembrane region" description="Helical" evidence="2">
    <location>
        <begin position="20"/>
        <end position="40"/>
    </location>
</feature>
<dbReference type="Proteomes" id="UP000642571">
    <property type="component" value="Unassembled WGS sequence"/>
</dbReference>
<accession>A0ABQ1PUX6</accession>
<protein>
    <submittedName>
        <fullName evidence="4">Membrane protein YrrS</fullName>
    </submittedName>
</protein>
<evidence type="ECO:0000259" key="3">
    <source>
        <dbReference type="Pfam" id="PF07423"/>
    </source>
</evidence>
<proteinExistence type="predicted"/>
<feature type="region of interest" description="Disordered" evidence="1">
    <location>
        <begin position="44"/>
        <end position="147"/>
    </location>
</feature>
<dbReference type="EMBL" id="BMIN01000003">
    <property type="protein sequence ID" value="GGD04118.1"/>
    <property type="molecule type" value="Genomic_DNA"/>
</dbReference>
<evidence type="ECO:0000313" key="4">
    <source>
        <dbReference type="EMBL" id="GGD04118.1"/>
    </source>
</evidence>
<keyword evidence="2" id="KW-1133">Transmembrane helix</keyword>
<reference evidence="5" key="1">
    <citation type="journal article" date="2019" name="Int. J. Syst. Evol. Microbiol.">
        <title>The Global Catalogue of Microorganisms (GCM) 10K type strain sequencing project: providing services to taxonomists for standard genome sequencing and annotation.</title>
        <authorList>
            <consortium name="The Broad Institute Genomics Platform"/>
            <consortium name="The Broad Institute Genome Sequencing Center for Infectious Disease"/>
            <person name="Wu L."/>
            <person name="Ma J."/>
        </authorList>
    </citation>
    <scope>NUCLEOTIDE SEQUENCE [LARGE SCALE GENOMIC DNA]</scope>
    <source>
        <strain evidence="5">CGMCC 1.15353</strain>
    </source>
</reference>
<dbReference type="InterPro" id="IPR009988">
    <property type="entry name" value="DUF1510"/>
</dbReference>
<feature type="compositionally biased region" description="Acidic residues" evidence="1">
    <location>
        <begin position="101"/>
        <end position="129"/>
    </location>
</feature>
<gene>
    <name evidence="4" type="primary">yrrS</name>
    <name evidence="4" type="ORF">GCM10011389_09560</name>
</gene>
<evidence type="ECO:0000256" key="1">
    <source>
        <dbReference type="SAM" id="MobiDB-lite"/>
    </source>
</evidence>
<dbReference type="RefSeq" id="WP_188651391.1">
    <property type="nucleotide sequence ID" value="NZ_BMIN01000003.1"/>
</dbReference>
<sequence length="257" mass="28876">MSRVNLYEKKRKNTKLVTGFSTLALVFVVLLIGIIVWPFGGNEAKEDGKQVNMNSASPNDEAGQTDSDKEDKEQEGNKEEATQTTQDSPSDKEETSKDEQPSDVEEDRSDSDSDSDSESGSEEESEEQEGTEKQTVDSDEYIDIPSVTKEDNVIEVYQDKWKAIQTEQEGKHVATFDDTTQDWNEMVESIYLGSGLSKDNSTLWRVHNGGDNQTAVATISDKADKKTYRVYTAWVEGKGWKPMKVEVIKENKYKSQS</sequence>
<dbReference type="Pfam" id="PF07423">
    <property type="entry name" value="DUF1510"/>
    <property type="match status" value="1"/>
</dbReference>
<name>A0ABQ1PUX6_9BACI</name>
<keyword evidence="5" id="KW-1185">Reference proteome</keyword>
<feature type="compositionally biased region" description="Polar residues" evidence="1">
    <location>
        <begin position="51"/>
        <end position="65"/>
    </location>
</feature>
<feature type="domain" description="DUF1510" evidence="3">
    <location>
        <begin position="157"/>
        <end position="247"/>
    </location>
</feature>
<keyword evidence="2" id="KW-0812">Transmembrane</keyword>
<organism evidence="4 5">
    <name type="scientific">Pontibacillus salipaludis</name>
    <dbReference type="NCBI Taxonomy" id="1697394"/>
    <lineage>
        <taxon>Bacteria</taxon>
        <taxon>Bacillati</taxon>
        <taxon>Bacillota</taxon>
        <taxon>Bacilli</taxon>
        <taxon>Bacillales</taxon>
        <taxon>Bacillaceae</taxon>
        <taxon>Pontibacillus</taxon>
    </lineage>
</organism>
<feature type="compositionally biased region" description="Basic and acidic residues" evidence="1">
    <location>
        <begin position="89"/>
        <end position="100"/>
    </location>
</feature>
<evidence type="ECO:0000256" key="2">
    <source>
        <dbReference type="SAM" id="Phobius"/>
    </source>
</evidence>
<comment type="caution">
    <text evidence="4">The sequence shown here is derived from an EMBL/GenBank/DDBJ whole genome shotgun (WGS) entry which is preliminary data.</text>
</comment>